<gene>
    <name evidence="3" type="ORF">BJBARM4_0372</name>
</gene>
<dbReference type="Gene3D" id="3.40.50.300">
    <property type="entry name" value="P-loop containing nucleotide triphosphate hydrolases"/>
    <property type="match status" value="1"/>
</dbReference>
<dbReference type="EMBL" id="GG730044">
    <property type="protein sequence ID" value="EEZ92987.1"/>
    <property type="molecule type" value="Genomic_DNA"/>
</dbReference>
<dbReference type="InterPro" id="IPR001482">
    <property type="entry name" value="T2SS/T4SS_dom"/>
</dbReference>
<protein>
    <submittedName>
        <fullName evidence="3">Type II secretion system protein E</fullName>
    </submittedName>
</protein>
<dbReference type="CDD" id="cd01130">
    <property type="entry name" value="VirB11-like_ATPase"/>
    <property type="match status" value="1"/>
</dbReference>
<feature type="domain" description="Bacterial type II secretion system protein E" evidence="2">
    <location>
        <begin position="151"/>
        <end position="382"/>
    </location>
</feature>
<name>D2EF61_PARA4</name>
<dbReference type="PANTHER" id="PTHR30486:SF15">
    <property type="entry name" value="TYPE II_IV SECRETION SYSTEM ATPASE"/>
    <property type="match status" value="1"/>
</dbReference>
<dbReference type="InterPro" id="IPR050921">
    <property type="entry name" value="T4SS_GSP_E_ATPase"/>
</dbReference>
<evidence type="ECO:0000259" key="2">
    <source>
        <dbReference type="Pfam" id="PF00437"/>
    </source>
</evidence>
<evidence type="ECO:0000313" key="4">
    <source>
        <dbReference type="Proteomes" id="UP000009375"/>
    </source>
</evidence>
<evidence type="ECO:0000313" key="3">
    <source>
        <dbReference type="EMBL" id="EEZ92987.1"/>
    </source>
</evidence>
<dbReference type="GO" id="GO:0016887">
    <property type="term" value="F:ATP hydrolysis activity"/>
    <property type="evidence" value="ECO:0007669"/>
    <property type="project" value="InterPro"/>
</dbReference>
<dbReference type="Proteomes" id="UP000009375">
    <property type="component" value="Unassembled WGS sequence"/>
</dbReference>
<evidence type="ECO:0000256" key="1">
    <source>
        <dbReference type="ARBA" id="ARBA00006611"/>
    </source>
</evidence>
<organism evidence="3 4">
    <name type="scientific">Candidatus Parvarchaeum acidiphilum ARMAN-4</name>
    <dbReference type="NCBI Taxonomy" id="662760"/>
    <lineage>
        <taxon>Archaea</taxon>
        <taxon>Candidatus Parvarchaeota</taxon>
        <taxon>Candidatus Parvarchaeum</taxon>
    </lineage>
</organism>
<dbReference type="SUPFAM" id="SSF52540">
    <property type="entry name" value="P-loop containing nucleoside triphosphate hydrolases"/>
    <property type="match status" value="1"/>
</dbReference>
<dbReference type="Pfam" id="PF00437">
    <property type="entry name" value="T2SSE"/>
    <property type="match status" value="1"/>
</dbReference>
<dbReference type="Gene3D" id="3.30.450.380">
    <property type="match status" value="1"/>
</dbReference>
<dbReference type="PANTHER" id="PTHR30486">
    <property type="entry name" value="TWITCHING MOTILITY PROTEIN PILT"/>
    <property type="match status" value="1"/>
</dbReference>
<accession>D2EF61</accession>
<proteinExistence type="inferred from homology"/>
<comment type="similarity">
    <text evidence="1">Belongs to the GSP E family.</text>
</comment>
<sequence>MENEETEIVDNYQVVSDGISADVKVLRIPSKFTMSYKITTPVIDQSINAVLTEIRTELIREDPSKIQQLSQTTSEALKREFLEIVQKKLQSIIPGMQEKSYIELSATLLHEMFGLGIIEILDVDPNLEEVVINDSKTMVMVYHIKYGWLETNVRIEPEAKIESYAQQIARKVGRQITNLNPLLDAQLPNGDRVNATLYPISTHGNTIDIRKFRAEPWTIIDFLKRKTVSEELVSFIWQAMQYELSFMVTGGTAAGKTSMLNVFLPFIPPNQRIITIEDTSELVLPKYMHWVPMLTRQANSEGKGQVTMLDLLLNSLRMRPDRLVVGEIRRKEDAQTLFEAMMTGHSVYATMHAETAQQVVKRLISEPIDLPEIEVSTLDLIITSFRQRRTGVRRVLELAEIVERQVSGIMELKTNNLFEWKPRTDNIERTINASQKIANKLALYSGLTSEEITQDLKEKITVLHWMMDQGINNVNVIGLAASNYYTNHDKLMQLVNDKGDPSELETI</sequence>
<dbReference type="InterPro" id="IPR027417">
    <property type="entry name" value="P-loop_NTPase"/>
</dbReference>
<dbReference type="AlphaFoldDB" id="D2EF61"/>
<reference evidence="3 4" key="1">
    <citation type="journal article" date="2010" name="Proc. Natl. Acad. Sci. U.S.A.">
        <title>Enigmatic, ultrasmall, uncultivated Archaea.</title>
        <authorList>
            <person name="Baker B.J."/>
            <person name="Comolli L.R."/>
            <person name="Dick G.J."/>
            <person name="Hauser L.J."/>
            <person name="Hyatt D."/>
            <person name="Dill B.D."/>
            <person name="Land M.L."/>
            <person name="Verberkmoes N.C."/>
            <person name="Hettich R.L."/>
            <person name="Banfield J.F."/>
        </authorList>
    </citation>
    <scope>NUCLEOTIDE SEQUENCE [LARGE SCALE GENOMIC DNA]</scope>
</reference>